<comment type="caution">
    <text evidence="2">The sequence shown here is derived from an EMBL/GenBank/DDBJ whole genome shotgun (WGS) entry which is preliminary data.</text>
</comment>
<gene>
    <name evidence="2" type="ORF">PoB_004751900</name>
</gene>
<evidence type="ECO:0000313" key="3">
    <source>
        <dbReference type="Proteomes" id="UP000735302"/>
    </source>
</evidence>
<dbReference type="EMBL" id="BLXT01005251">
    <property type="protein sequence ID" value="GFO21014.1"/>
    <property type="molecule type" value="Genomic_DNA"/>
</dbReference>
<evidence type="ECO:0000313" key="2">
    <source>
        <dbReference type="EMBL" id="GFO21014.1"/>
    </source>
</evidence>
<organism evidence="2 3">
    <name type="scientific">Plakobranchus ocellatus</name>
    <dbReference type="NCBI Taxonomy" id="259542"/>
    <lineage>
        <taxon>Eukaryota</taxon>
        <taxon>Metazoa</taxon>
        <taxon>Spiralia</taxon>
        <taxon>Lophotrochozoa</taxon>
        <taxon>Mollusca</taxon>
        <taxon>Gastropoda</taxon>
        <taxon>Heterobranchia</taxon>
        <taxon>Euthyneura</taxon>
        <taxon>Panpulmonata</taxon>
        <taxon>Sacoglossa</taxon>
        <taxon>Placobranchoidea</taxon>
        <taxon>Plakobranchidae</taxon>
        <taxon>Plakobranchus</taxon>
    </lineage>
</organism>
<proteinExistence type="predicted"/>
<keyword evidence="3" id="KW-1185">Reference proteome</keyword>
<dbReference type="Proteomes" id="UP000735302">
    <property type="component" value="Unassembled WGS sequence"/>
</dbReference>
<dbReference type="AlphaFoldDB" id="A0AAV4BRN1"/>
<feature type="region of interest" description="Disordered" evidence="1">
    <location>
        <begin position="102"/>
        <end position="132"/>
    </location>
</feature>
<sequence>MKPGGQRCFHDRSFSQAYFCADAHYQALVGLQAWSRGAGPMAADLELATCDGGLMEGSIRGKDSSTPRPTQEHSTSIPLVKLGEELITGDVRRQSTWRPALWGRGFPQKIRREEREKARRKRSTEKTQGSET</sequence>
<evidence type="ECO:0000256" key="1">
    <source>
        <dbReference type="SAM" id="MobiDB-lite"/>
    </source>
</evidence>
<name>A0AAV4BRN1_9GAST</name>
<feature type="compositionally biased region" description="Polar residues" evidence="1">
    <location>
        <begin position="66"/>
        <end position="77"/>
    </location>
</feature>
<accession>A0AAV4BRN1</accession>
<reference evidence="2 3" key="1">
    <citation type="journal article" date="2021" name="Elife">
        <title>Chloroplast acquisition without the gene transfer in kleptoplastic sea slugs, Plakobranchus ocellatus.</title>
        <authorList>
            <person name="Maeda T."/>
            <person name="Takahashi S."/>
            <person name="Yoshida T."/>
            <person name="Shimamura S."/>
            <person name="Takaki Y."/>
            <person name="Nagai Y."/>
            <person name="Toyoda A."/>
            <person name="Suzuki Y."/>
            <person name="Arimoto A."/>
            <person name="Ishii H."/>
            <person name="Satoh N."/>
            <person name="Nishiyama T."/>
            <person name="Hasebe M."/>
            <person name="Maruyama T."/>
            <person name="Minagawa J."/>
            <person name="Obokata J."/>
            <person name="Shigenobu S."/>
        </authorList>
    </citation>
    <scope>NUCLEOTIDE SEQUENCE [LARGE SCALE GENOMIC DNA]</scope>
</reference>
<protein>
    <submittedName>
        <fullName evidence="2">Uncharacterized protein</fullName>
    </submittedName>
</protein>
<feature type="region of interest" description="Disordered" evidence="1">
    <location>
        <begin position="56"/>
        <end position="78"/>
    </location>
</feature>